<gene>
    <name evidence="1" type="ORF">SAMN05216167_101193</name>
</gene>
<reference evidence="1 2" key="1">
    <citation type="submission" date="2016-10" db="EMBL/GenBank/DDBJ databases">
        <authorList>
            <person name="de Groot N.N."/>
        </authorList>
    </citation>
    <scope>NUCLEOTIDE SEQUENCE [LARGE SCALE GENOMIC DNA]</scope>
    <source>
        <strain evidence="1 2">DSM 26130</strain>
    </source>
</reference>
<dbReference type="EMBL" id="FOLQ01000001">
    <property type="protein sequence ID" value="SFB96601.1"/>
    <property type="molecule type" value="Genomic_DNA"/>
</dbReference>
<protein>
    <submittedName>
        <fullName evidence="1">Immunity protein 8</fullName>
    </submittedName>
</protein>
<keyword evidence="2" id="KW-1185">Reference proteome</keyword>
<organism evidence="1 2">
    <name type="scientific">Spirosoma endophyticum</name>
    <dbReference type="NCBI Taxonomy" id="662367"/>
    <lineage>
        <taxon>Bacteria</taxon>
        <taxon>Pseudomonadati</taxon>
        <taxon>Bacteroidota</taxon>
        <taxon>Cytophagia</taxon>
        <taxon>Cytophagales</taxon>
        <taxon>Cytophagaceae</taxon>
        <taxon>Spirosoma</taxon>
    </lineage>
</organism>
<dbReference type="Proteomes" id="UP000198598">
    <property type="component" value="Unassembled WGS sequence"/>
</dbReference>
<dbReference type="RefSeq" id="WP_093822596.1">
    <property type="nucleotide sequence ID" value="NZ_FOLQ01000001.1"/>
</dbReference>
<proteinExistence type="predicted"/>
<evidence type="ECO:0000313" key="2">
    <source>
        <dbReference type="Proteomes" id="UP000198598"/>
    </source>
</evidence>
<dbReference type="InterPro" id="IPR028964">
    <property type="entry name" value="Imm8"/>
</dbReference>
<dbReference type="OrthoDB" id="5521406at2"/>
<accession>A0A1I1FBE7</accession>
<dbReference type="Pfam" id="PF15586">
    <property type="entry name" value="Imm8"/>
    <property type="match status" value="1"/>
</dbReference>
<dbReference type="AlphaFoldDB" id="A0A1I1FBE7"/>
<name>A0A1I1FBE7_9BACT</name>
<evidence type="ECO:0000313" key="1">
    <source>
        <dbReference type="EMBL" id="SFB96601.1"/>
    </source>
</evidence>
<sequence length="94" mass="10760">MKPIIVDFDSSDVLDLFSYRPKDFGFPLNLNIGTTEGKGADNFQLMVATPKYLKKMHPGQSAVLLRHVLLVFHYDFTEILDVLTRYIQPVEKDS</sequence>